<gene>
    <name evidence="2" type="ORF">A0O34_11915</name>
</gene>
<keyword evidence="3" id="KW-1185">Reference proteome</keyword>
<sequence length="513" mass="58864">MFTVMGNCFYFCRNFCKIATTKTHELLISMMKKLQVLSLLSLSLYGVGQIPNFPTSQAPNPNSLGNFSNPNYGSPARSNVPSVPHAGLQSQRNSQIDQQNQKMVQEDFKRVAQEQEARSKQEEYTRQQTLEHSFYNLPSLSSKAATQAYYDAYTQLASLNTENYLISEANFIVENAYYGGKQNYNQFKSGIQKTAKQLLQKMKERKQDTESNTDKNLMVFEYFSKDMKLGGVQHKAIKYDFEDYMGQKDHSKMFVSKLLKTGSGQCHSMPLLYLMLAEEMNTEASLAYAPNHTYIKFLDEEGEWQNAELTNGIFTANSLILESGYIKSEALQNDIYMKSLSKKELLAQFYADLANGYAHKYGMDEFVGKTLDKALEYSPNNIYANQLKSMYQQARLTYVASQLGIKDLENPEELQNIRFYPKALALLQETKAQFNNIDNLGFVMMPEGAYEQWLGNMKGEANRQKSEELAERMRQVNAEKQKQKLQEAQKQKKKESDQSKEKAQYFPIDPKHL</sequence>
<evidence type="ECO:0000256" key="1">
    <source>
        <dbReference type="SAM" id="MobiDB-lite"/>
    </source>
</evidence>
<evidence type="ECO:0008006" key="4">
    <source>
        <dbReference type="Google" id="ProtNLM"/>
    </source>
</evidence>
<evidence type="ECO:0000313" key="2">
    <source>
        <dbReference type="EMBL" id="ANF51179.1"/>
    </source>
</evidence>
<feature type="compositionally biased region" description="Polar residues" evidence="1">
    <location>
        <begin position="88"/>
        <end position="103"/>
    </location>
</feature>
<accession>A0A172XVY4</accession>
<dbReference type="KEGG" id="chh:A0O34_11915"/>
<protein>
    <recommendedName>
        <fullName evidence="4">Protein SirB1 N-terminal domain-containing protein</fullName>
    </recommendedName>
</protein>
<feature type="region of interest" description="Disordered" evidence="1">
    <location>
        <begin position="464"/>
        <end position="513"/>
    </location>
</feature>
<reference evidence="2 3" key="1">
    <citation type="submission" date="2016-04" db="EMBL/GenBank/DDBJ databases">
        <title>Complete Genome Sequence of Chryseobacterium sp. IHBB 10212.</title>
        <authorList>
            <person name="Pal M."/>
            <person name="Swarnkar M.K."/>
            <person name="Kaushal K."/>
            <person name="Chhibber S."/>
            <person name="Singh A.K."/>
            <person name="Gulati A."/>
        </authorList>
    </citation>
    <scope>NUCLEOTIDE SEQUENCE [LARGE SCALE GENOMIC DNA]</scope>
    <source>
        <strain evidence="2 3">IHBB 10212</strain>
    </source>
</reference>
<feature type="compositionally biased region" description="Polar residues" evidence="1">
    <location>
        <begin position="58"/>
        <end position="81"/>
    </location>
</feature>
<organism evidence="2 3">
    <name type="scientific">Chryseobacterium glaciei</name>
    <dbReference type="NCBI Taxonomy" id="1685010"/>
    <lineage>
        <taxon>Bacteria</taxon>
        <taxon>Pseudomonadati</taxon>
        <taxon>Bacteroidota</taxon>
        <taxon>Flavobacteriia</taxon>
        <taxon>Flavobacteriales</taxon>
        <taxon>Weeksellaceae</taxon>
        <taxon>Chryseobacterium group</taxon>
        <taxon>Chryseobacterium</taxon>
    </lineage>
</organism>
<name>A0A172XVY4_9FLAO</name>
<evidence type="ECO:0000313" key="3">
    <source>
        <dbReference type="Proteomes" id="UP000077824"/>
    </source>
</evidence>
<dbReference type="AlphaFoldDB" id="A0A172XVY4"/>
<proteinExistence type="predicted"/>
<feature type="region of interest" description="Disordered" evidence="1">
    <location>
        <begin position="58"/>
        <end position="103"/>
    </location>
</feature>
<dbReference type="STRING" id="1685010.A0O34_11915"/>
<dbReference type="Proteomes" id="UP000077824">
    <property type="component" value="Chromosome"/>
</dbReference>
<dbReference type="EMBL" id="CP015199">
    <property type="protein sequence ID" value="ANF51179.1"/>
    <property type="molecule type" value="Genomic_DNA"/>
</dbReference>